<evidence type="ECO:0000259" key="5">
    <source>
        <dbReference type="PROSITE" id="PS01124"/>
    </source>
</evidence>
<dbReference type="Proteomes" id="UP000649573">
    <property type="component" value="Unassembled WGS sequence"/>
</dbReference>
<evidence type="ECO:0000256" key="4">
    <source>
        <dbReference type="SAM" id="MobiDB-lite"/>
    </source>
</evidence>
<feature type="compositionally biased region" description="Basic and acidic residues" evidence="4">
    <location>
        <begin position="295"/>
        <end position="319"/>
    </location>
</feature>
<dbReference type="SUPFAM" id="SSF46689">
    <property type="entry name" value="Homeodomain-like"/>
    <property type="match status" value="2"/>
</dbReference>
<dbReference type="Pfam" id="PF12852">
    <property type="entry name" value="Cupin_6"/>
    <property type="match status" value="1"/>
</dbReference>
<dbReference type="PROSITE" id="PS01124">
    <property type="entry name" value="HTH_ARAC_FAMILY_2"/>
    <property type="match status" value="1"/>
</dbReference>
<dbReference type="InterPro" id="IPR009057">
    <property type="entry name" value="Homeodomain-like_sf"/>
</dbReference>
<dbReference type="Pfam" id="PF12833">
    <property type="entry name" value="HTH_18"/>
    <property type="match status" value="1"/>
</dbReference>
<dbReference type="EMBL" id="BMRE01000016">
    <property type="protein sequence ID" value="GGU43634.1"/>
    <property type="molecule type" value="Genomic_DNA"/>
</dbReference>
<keyword evidence="3" id="KW-0804">Transcription</keyword>
<feature type="domain" description="HTH araC/xylS-type" evidence="5">
    <location>
        <begin position="179"/>
        <end position="277"/>
    </location>
</feature>
<dbReference type="RefSeq" id="WP_229812747.1">
    <property type="nucleotide sequence ID" value="NZ_BMRE01000016.1"/>
</dbReference>
<name>A0ABQ2UP15_9PSEU</name>
<gene>
    <name evidence="6" type="ORF">GCM10010178_40220</name>
</gene>
<dbReference type="Gene3D" id="2.60.120.10">
    <property type="entry name" value="Jelly Rolls"/>
    <property type="match status" value="1"/>
</dbReference>
<feature type="region of interest" description="Disordered" evidence="4">
    <location>
        <begin position="274"/>
        <end position="331"/>
    </location>
</feature>
<evidence type="ECO:0000256" key="2">
    <source>
        <dbReference type="ARBA" id="ARBA00023125"/>
    </source>
</evidence>
<organism evidence="6 7">
    <name type="scientific">Lentzea flava</name>
    <dbReference type="NCBI Taxonomy" id="103732"/>
    <lineage>
        <taxon>Bacteria</taxon>
        <taxon>Bacillati</taxon>
        <taxon>Actinomycetota</taxon>
        <taxon>Actinomycetes</taxon>
        <taxon>Pseudonocardiales</taxon>
        <taxon>Pseudonocardiaceae</taxon>
        <taxon>Lentzea</taxon>
    </lineage>
</organism>
<dbReference type="InterPro" id="IPR032783">
    <property type="entry name" value="AraC_lig"/>
</dbReference>
<evidence type="ECO:0000256" key="3">
    <source>
        <dbReference type="ARBA" id="ARBA00023163"/>
    </source>
</evidence>
<proteinExistence type="predicted"/>
<keyword evidence="2" id="KW-0238">DNA-binding</keyword>
<dbReference type="InterPro" id="IPR018060">
    <property type="entry name" value="HTH_AraC"/>
</dbReference>
<dbReference type="Gene3D" id="1.10.10.60">
    <property type="entry name" value="Homeodomain-like"/>
    <property type="match status" value="2"/>
</dbReference>
<protein>
    <submittedName>
        <fullName evidence="6">AraC family transcriptional regulator</fullName>
    </submittedName>
</protein>
<dbReference type="SUPFAM" id="SSF51182">
    <property type="entry name" value="RmlC-like cupins"/>
    <property type="match status" value="1"/>
</dbReference>
<dbReference type="PANTHER" id="PTHR46796">
    <property type="entry name" value="HTH-TYPE TRANSCRIPTIONAL ACTIVATOR RHAS-RELATED"/>
    <property type="match status" value="1"/>
</dbReference>
<dbReference type="SMART" id="SM00342">
    <property type="entry name" value="HTH_ARAC"/>
    <property type="match status" value="1"/>
</dbReference>
<keyword evidence="7" id="KW-1185">Reference proteome</keyword>
<evidence type="ECO:0000313" key="7">
    <source>
        <dbReference type="Proteomes" id="UP000649573"/>
    </source>
</evidence>
<dbReference type="InterPro" id="IPR018062">
    <property type="entry name" value="HTH_AraC-typ_CS"/>
</dbReference>
<dbReference type="PROSITE" id="PS00041">
    <property type="entry name" value="HTH_ARAC_FAMILY_1"/>
    <property type="match status" value="1"/>
</dbReference>
<evidence type="ECO:0000313" key="6">
    <source>
        <dbReference type="EMBL" id="GGU43634.1"/>
    </source>
</evidence>
<dbReference type="InterPro" id="IPR050204">
    <property type="entry name" value="AraC_XylS_family_regulators"/>
</dbReference>
<dbReference type="PANTHER" id="PTHR46796:SF7">
    <property type="entry name" value="ARAC FAMILY TRANSCRIPTIONAL REGULATOR"/>
    <property type="match status" value="1"/>
</dbReference>
<dbReference type="InterPro" id="IPR014710">
    <property type="entry name" value="RmlC-like_jellyroll"/>
</dbReference>
<dbReference type="InterPro" id="IPR011051">
    <property type="entry name" value="RmlC_Cupin_sf"/>
</dbReference>
<accession>A0ABQ2UP15</accession>
<keyword evidence="1" id="KW-0805">Transcription regulation</keyword>
<feature type="compositionally biased region" description="Basic and acidic residues" evidence="4">
    <location>
        <begin position="278"/>
        <end position="287"/>
    </location>
</feature>
<comment type="caution">
    <text evidence="6">The sequence shown here is derived from an EMBL/GenBank/DDBJ whole genome shotgun (WGS) entry which is preliminary data.</text>
</comment>
<sequence length="331" mass="36561">MDVLSDAIGTLRVGRPSLSLEAADPSWEKEVQTFEGARFYVGITGRIRVTAPDEAVITLQPGDAVLLPHGTAHTLVNATDSTAQFLSGAYLLERARPHPLFQDLADLVSLPARADRYPGLQASIHLLLSELGEQMHGRDLVLPALLEVLLVHLIRACLIERAGMQATGWCVALDDEAIARSLRVVHERPADPWTVESLGAHAGLSRAAFARRFTAMVGQPPLTYLTWWRLTIAARLLQTTDVPLSTVAQRSGYGSAYAFATAFKREYGISAGRYRQQHRTDHQHERSATNSQRLPTEDPPPRFPEIEPARPDRDEHDPGMVDQPFSRTHHG</sequence>
<reference evidence="7" key="1">
    <citation type="journal article" date="2019" name="Int. J. Syst. Evol. Microbiol.">
        <title>The Global Catalogue of Microorganisms (GCM) 10K type strain sequencing project: providing services to taxonomists for standard genome sequencing and annotation.</title>
        <authorList>
            <consortium name="The Broad Institute Genomics Platform"/>
            <consortium name="The Broad Institute Genome Sequencing Center for Infectious Disease"/>
            <person name="Wu L."/>
            <person name="Ma J."/>
        </authorList>
    </citation>
    <scope>NUCLEOTIDE SEQUENCE [LARGE SCALE GENOMIC DNA]</scope>
    <source>
        <strain evidence="7">JCM 3296</strain>
    </source>
</reference>
<evidence type="ECO:0000256" key="1">
    <source>
        <dbReference type="ARBA" id="ARBA00023015"/>
    </source>
</evidence>